<evidence type="ECO:0000313" key="2">
    <source>
        <dbReference type="EMBL" id="KAF2005826.1"/>
    </source>
</evidence>
<organism evidence="2 3">
    <name type="scientific">Amniculicola lignicola CBS 123094</name>
    <dbReference type="NCBI Taxonomy" id="1392246"/>
    <lineage>
        <taxon>Eukaryota</taxon>
        <taxon>Fungi</taxon>
        <taxon>Dikarya</taxon>
        <taxon>Ascomycota</taxon>
        <taxon>Pezizomycotina</taxon>
        <taxon>Dothideomycetes</taxon>
        <taxon>Pleosporomycetidae</taxon>
        <taxon>Pleosporales</taxon>
        <taxon>Amniculicolaceae</taxon>
        <taxon>Amniculicola</taxon>
    </lineage>
</organism>
<evidence type="ECO:0000256" key="1">
    <source>
        <dbReference type="SAM" id="MobiDB-lite"/>
    </source>
</evidence>
<dbReference type="AlphaFoldDB" id="A0A6A5X2M1"/>
<feature type="compositionally biased region" description="Low complexity" evidence="1">
    <location>
        <begin position="296"/>
        <end position="328"/>
    </location>
</feature>
<proteinExistence type="predicted"/>
<accession>A0A6A5X2M1</accession>
<feature type="region of interest" description="Disordered" evidence="1">
    <location>
        <begin position="294"/>
        <end position="328"/>
    </location>
</feature>
<dbReference type="Proteomes" id="UP000799779">
    <property type="component" value="Unassembled WGS sequence"/>
</dbReference>
<keyword evidence="3" id="KW-1185">Reference proteome</keyword>
<protein>
    <submittedName>
        <fullName evidence="2">Uncharacterized protein</fullName>
    </submittedName>
</protein>
<name>A0A6A5X2M1_9PLEO</name>
<gene>
    <name evidence="2" type="ORF">P154DRAFT_570557</name>
</gene>
<reference evidence="2" key="1">
    <citation type="journal article" date="2020" name="Stud. Mycol.">
        <title>101 Dothideomycetes genomes: a test case for predicting lifestyles and emergence of pathogens.</title>
        <authorList>
            <person name="Haridas S."/>
            <person name="Albert R."/>
            <person name="Binder M."/>
            <person name="Bloem J."/>
            <person name="Labutti K."/>
            <person name="Salamov A."/>
            <person name="Andreopoulos B."/>
            <person name="Baker S."/>
            <person name="Barry K."/>
            <person name="Bills G."/>
            <person name="Bluhm B."/>
            <person name="Cannon C."/>
            <person name="Castanera R."/>
            <person name="Culley D."/>
            <person name="Daum C."/>
            <person name="Ezra D."/>
            <person name="Gonzalez J."/>
            <person name="Henrissat B."/>
            <person name="Kuo A."/>
            <person name="Liang C."/>
            <person name="Lipzen A."/>
            <person name="Lutzoni F."/>
            <person name="Magnuson J."/>
            <person name="Mondo S."/>
            <person name="Nolan M."/>
            <person name="Ohm R."/>
            <person name="Pangilinan J."/>
            <person name="Park H.-J."/>
            <person name="Ramirez L."/>
            <person name="Alfaro M."/>
            <person name="Sun H."/>
            <person name="Tritt A."/>
            <person name="Yoshinaga Y."/>
            <person name="Zwiers L.-H."/>
            <person name="Turgeon B."/>
            <person name="Goodwin S."/>
            <person name="Spatafora J."/>
            <person name="Crous P."/>
            <person name="Grigoriev I."/>
        </authorList>
    </citation>
    <scope>NUCLEOTIDE SEQUENCE</scope>
    <source>
        <strain evidence="2">CBS 123094</strain>
    </source>
</reference>
<dbReference type="EMBL" id="ML977561">
    <property type="protein sequence ID" value="KAF2005826.1"/>
    <property type="molecule type" value="Genomic_DNA"/>
</dbReference>
<sequence length="328" mass="36255">MPQKQDKLSISNDNGHELQSSLSVSTVPSLSPYWHPTSLETAPNRKVNITLKVCQAVHHLHAGYSLASVPLPTPPITIPPASHNQTFQAQTSEPPYAAARGCTAFIFPVADWPFSEDYCRAIALAAGLRAWRLVVDVLTQRVGSISLIIGRGVNTADHHPLLWLVQRVKPWRTGFAELRAVREADLGGISGAGESPRLEYFHSSIGDNVVQVQKNDYDNPLDLTLEFKERGQHLTSENCIPRFDLIRNEEKSPIASLLPRPKRSSFGLTRRSLAARLPTKRFLGVVETVSYDVTEESSLVSSSEEPFSRSVSEESMSESISEDFSPFP</sequence>
<evidence type="ECO:0000313" key="3">
    <source>
        <dbReference type="Proteomes" id="UP000799779"/>
    </source>
</evidence>